<evidence type="ECO:0000256" key="6">
    <source>
        <dbReference type="ARBA" id="ARBA00023002"/>
    </source>
</evidence>
<dbReference type="InterPro" id="IPR017927">
    <property type="entry name" value="FAD-bd_FR_type"/>
</dbReference>
<accession>A0A5S3V8U9</accession>
<dbReference type="InterPro" id="IPR001433">
    <property type="entry name" value="OxRdtase_FAD/NAD-bd"/>
</dbReference>
<dbReference type="Gene3D" id="3.40.50.80">
    <property type="entry name" value="Nucleotide-binding domain of ferredoxin-NADP reductase (FNR) module"/>
    <property type="match status" value="1"/>
</dbReference>
<evidence type="ECO:0000256" key="7">
    <source>
        <dbReference type="ARBA" id="ARBA00023004"/>
    </source>
</evidence>
<dbReference type="InterPro" id="IPR017938">
    <property type="entry name" value="Riboflavin_synthase-like_b-brl"/>
</dbReference>
<dbReference type="EMBL" id="PNBX01000048">
    <property type="protein sequence ID" value="TMO67863.1"/>
    <property type="molecule type" value="Genomic_DNA"/>
</dbReference>
<evidence type="ECO:0000256" key="5">
    <source>
        <dbReference type="ARBA" id="ARBA00022827"/>
    </source>
</evidence>
<evidence type="ECO:0000256" key="2">
    <source>
        <dbReference type="ARBA" id="ARBA00022630"/>
    </source>
</evidence>
<evidence type="ECO:0000256" key="9">
    <source>
        <dbReference type="ARBA" id="ARBA00023075"/>
    </source>
</evidence>
<evidence type="ECO:0000313" key="13">
    <source>
        <dbReference type="Proteomes" id="UP000307217"/>
    </source>
</evidence>
<dbReference type="InterPro" id="IPR012675">
    <property type="entry name" value="Beta-grasp_dom_sf"/>
</dbReference>
<dbReference type="SUPFAM" id="SSF63380">
    <property type="entry name" value="Riboflavin synthase domain-like"/>
    <property type="match status" value="1"/>
</dbReference>
<dbReference type="GO" id="GO:0016491">
    <property type="term" value="F:oxidoreductase activity"/>
    <property type="evidence" value="ECO:0007669"/>
    <property type="project" value="UniProtKB-KW"/>
</dbReference>
<dbReference type="Pfam" id="PF00175">
    <property type="entry name" value="NAD_binding_1"/>
    <property type="match status" value="1"/>
</dbReference>
<dbReference type="Proteomes" id="UP000307217">
    <property type="component" value="Unassembled WGS sequence"/>
</dbReference>
<dbReference type="PANTHER" id="PTHR47354:SF8">
    <property type="entry name" value="1,2-PHENYLACETYL-COA EPOXIDASE, SUBUNIT E"/>
    <property type="match status" value="1"/>
</dbReference>
<dbReference type="Gene3D" id="3.10.20.30">
    <property type="match status" value="1"/>
</dbReference>
<dbReference type="GO" id="GO:0051537">
    <property type="term" value="F:2 iron, 2 sulfur cluster binding"/>
    <property type="evidence" value="ECO:0007669"/>
    <property type="project" value="UniProtKB-KW"/>
</dbReference>
<dbReference type="Pfam" id="PF00970">
    <property type="entry name" value="FAD_binding_6"/>
    <property type="match status" value="1"/>
</dbReference>
<proteinExistence type="predicted"/>
<dbReference type="InterPro" id="IPR050415">
    <property type="entry name" value="MRET"/>
</dbReference>
<sequence length="353" mass="39985">MRVARIIFDKFTQLFLHHQSFFGYVEPVVQYFLPAWRDGSYRAKVQMVVKPSPSYLEITLKPEKSWPRHRAGQHINLTIEGDGRLLTRTFTVASSSDEHNSTGLIKLLIKVDENGRFTGQLYDVLRTQTWCNISAPYGEFRLNTLKKPLLMVAGGSGITPFIALLSQHLPQIKEPVRLVYFAKEHEHQCIKQLNALQMKYEHFSVTLCVRQNSQPVDVYVSENRLSDVYCCGPFNMMQQVQNACEAFGMPYYQETFGVRKQRLHATGTDAKSFTLKLTQSSTHIKSEGTLLEQLEVQNLPVIRGCGIGVCHQCQCVKNAGVVRDIRTGQLSDSGQQLIQLCVSEPVSDLDLTI</sequence>
<comment type="cofactor">
    <cofactor evidence="10">
        <name>[2Fe-2S] cluster</name>
        <dbReference type="ChEBI" id="CHEBI:190135"/>
    </cofactor>
</comment>
<keyword evidence="5" id="KW-0274">FAD</keyword>
<dbReference type="GO" id="GO:0046872">
    <property type="term" value="F:metal ion binding"/>
    <property type="evidence" value="ECO:0007669"/>
    <property type="project" value="UniProtKB-KW"/>
</dbReference>
<dbReference type="InterPro" id="IPR001709">
    <property type="entry name" value="Flavoprot_Pyr_Nucl_cyt_Rdtase"/>
</dbReference>
<keyword evidence="2" id="KW-0285">Flavoprotein</keyword>
<organism evidence="12 13">
    <name type="scientific">Pseudoalteromonas aurantia</name>
    <dbReference type="NCBI Taxonomy" id="43654"/>
    <lineage>
        <taxon>Bacteria</taxon>
        <taxon>Pseudomonadati</taxon>
        <taxon>Pseudomonadota</taxon>
        <taxon>Gammaproteobacteria</taxon>
        <taxon>Alteromonadales</taxon>
        <taxon>Pseudoalteromonadaceae</taxon>
        <taxon>Pseudoalteromonas</taxon>
    </lineage>
</organism>
<keyword evidence="9" id="KW-0830">Ubiquinone</keyword>
<evidence type="ECO:0000259" key="11">
    <source>
        <dbReference type="PROSITE" id="PS51384"/>
    </source>
</evidence>
<dbReference type="InterPro" id="IPR001041">
    <property type="entry name" value="2Fe-2S_ferredoxin-type"/>
</dbReference>
<evidence type="ECO:0000256" key="8">
    <source>
        <dbReference type="ARBA" id="ARBA00023014"/>
    </source>
</evidence>
<dbReference type="PANTHER" id="PTHR47354">
    <property type="entry name" value="NADH OXIDOREDUCTASE HCR"/>
    <property type="match status" value="1"/>
</dbReference>
<reference evidence="12 13" key="1">
    <citation type="submission" date="2018-01" db="EMBL/GenBank/DDBJ databases">
        <authorList>
            <person name="Paulsen S."/>
            <person name="Gram L.K."/>
        </authorList>
    </citation>
    <scope>NUCLEOTIDE SEQUENCE [LARGE SCALE GENOMIC DNA]</scope>
    <source>
        <strain evidence="12 13">S3790</strain>
    </source>
</reference>
<name>A0A5S3V8U9_9GAMM</name>
<dbReference type="GO" id="GO:0050660">
    <property type="term" value="F:flavin adenine dinucleotide binding"/>
    <property type="evidence" value="ECO:0007669"/>
    <property type="project" value="TreeGrafter"/>
</dbReference>
<keyword evidence="7" id="KW-0408">Iron</keyword>
<evidence type="ECO:0000256" key="3">
    <source>
        <dbReference type="ARBA" id="ARBA00022714"/>
    </source>
</evidence>
<comment type="cofactor">
    <cofactor evidence="1">
        <name>FAD</name>
        <dbReference type="ChEBI" id="CHEBI:57692"/>
    </cofactor>
</comment>
<evidence type="ECO:0000256" key="1">
    <source>
        <dbReference type="ARBA" id="ARBA00001974"/>
    </source>
</evidence>
<dbReference type="AlphaFoldDB" id="A0A5S3V8U9"/>
<keyword evidence="6" id="KW-0560">Oxidoreductase</keyword>
<dbReference type="PRINTS" id="PR00371">
    <property type="entry name" value="FPNCR"/>
</dbReference>
<keyword evidence="8" id="KW-0411">Iron-sulfur</keyword>
<dbReference type="InterPro" id="IPR039261">
    <property type="entry name" value="FNR_nucleotide-bd"/>
</dbReference>
<evidence type="ECO:0000313" key="12">
    <source>
        <dbReference type="EMBL" id="TMO67863.1"/>
    </source>
</evidence>
<evidence type="ECO:0000256" key="4">
    <source>
        <dbReference type="ARBA" id="ARBA00022723"/>
    </source>
</evidence>
<dbReference type="InterPro" id="IPR036010">
    <property type="entry name" value="2Fe-2S_ferredoxin-like_sf"/>
</dbReference>
<dbReference type="SUPFAM" id="SSF54292">
    <property type="entry name" value="2Fe-2S ferredoxin-like"/>
    <property type="match status" value="1"/>
</dbReference>
<dbReference type="CDD" id="cd00207">
    <property type="entry name" value="fer2"/>
    <property type="match status" value="1"/>
</dbReference>
<dbReference type="Gene3D" id="2.40.30.10">
    <property type="entry name" value="Translation factors"/>
    <property type="match status" value="1"/>
</dbReference>
<dbReference type="SUPFAM" id="SSF52343">
    <property type="entry name" value="Ferredoxin reductase-like, C-terminal NADP-linked domain"/>
    <property type="match status" value="1"/>
</dbReference>
<comment type="caution">
    <text evidence="12">The sequence shown here is derived from an EMBL/GenBank/DDBJ whole genome shotgun (WGS) entry which is preliminary data.</text>
</comment>
<dbReference type="RefSeq" id="WP_138592142.1">
    <property type="nucleotide sequence ID" value="NZ_PNBX01000048.1"/>
</dbReference>
<keyword evidence="3" id="KW-0001">2Fe-2S</keyword>
<dbReference type="PRINTS" id="PR00410">
    <property type="entry name" value="PHEHYDRXLASE"/>
</dbReference>
<protein>
    <recommendedName>
        <fullName evidence="11">FAD-binding FR-type domain-containing protein</fullName>
    </recommendedName>
</protein>
<reference evidence="13" key="2">
    <citation type="submission" date="2019-06" db="EMBL/GenBank/DDBJ databases">
        <title>Co-occurence of chitin degradation, pigmentation and bioactivity in marine Pseudoalteromonas.</title>
        <authorList>
            <person name="Sonnenschein E.C."/>
            <person name="Bech P.K."/>
        </authorList>
    </citation>
    <scope>NUCLEOTIDE SEQUENCE [LARGE SCALE GENOMIC DNA]</scope>
    <source>
        <strain evidence="13">S3790</strain>
    </source>
</reference>
<evidence type="ECO:0000256" key="10">
    <source>
        <dbReference type="ARBA" id="ARBA00034078"/>
    </source>
</evidence>
<feature type="domain" description="FAD-binding FR-type" evidence="11">
    <location>
        <begin position="38"/>
        <end position="143"/>
    </location>
</feature>
<gene>
    <name evidence="12" type="ORF">CWC19_12280</name>
</gene>
<keyword evidence="4" id="KW-0479">Metal-binding</keyword>
<dbReference type="InterPro" id="IPR008333">
    <property type="entry name" value="Cbr1-like_FAD-bd_dom"/>
</dbReference>
<dbReference type="OrthoDB" id="581532at2"/>
<dbReference type="PROSITE" id="PS51384">
    <property type="entry name" value="FAD_FR"/>
    <property type="match status" value="1"/>
</dbReference>